<dbReference type="InterPro" id="IPR029018">
    <property type="entry name" value="Hex-like_dom2"/>
</dbReference>
<dbReference type="PANTHER" id="PTHR37842:SF2">
    <property type="entry name" value="GYLCOSYL HYDROLASE 115 C-TERMINAL DOMAIN-CONTAINING PROTEIN"/>
    <property type="match status" value="1"/>
</dbReference>
<dbReference type="InterPro" id="IPR031924">
    <property type="entry name" value="GH115"/>
</dbReference>
<evidence type="ECO:0000256" key="2">
    <source>
        <dbReference type="SAM" id="SignalP"/>
    </source>
</evidence>
<feature type="chain" id="PRO_5045949762" description="Gylcosyl hydrolase 115 C-terminal domain-containing protein" evidence="2">
    <location>
        <begin position="20"/>
        <end position="1059"/>
    </location>
</feature>
<keyword evidence="1" id="KW-0378">Hydrolase</keyword>
<dbReference type="Gene3D" id="3.30.379.10">
    <property type="entry name" value="Chitobiase/beta-hexosaminidase domain 2-like"/>
    <property type="match status" value="1"/>
</dbReference>
<dbReference type="Proteomes" id="UP001629113">
    <property type="component" value="Unassembled WGS sequence"/>
</dbReference>
<dbReference type="InterPro" id="IPR041437">
    <property type="entry name" value="GH115_C"/>
</dbReference>
<sequence length="1059" mass="116713">MKSIAILSAFWTFVSLASALGQTPVITTVPPKGNESSLLQLAGSGLSGQILLSADDWWGVIRAAEDLSIDFGRVTGQNLTLANWQSDTAAVPDAHKQLVTEGGATTVLYTYYPPTSNINYTVGAMKNITGPVLLDDTQNTTVIIAGTIGRSSVISSIIASGKLDVSAITGEWESFISQVVESPLPGIDRALVIAGSDLRGSIFGLYDVSEQIGVSPWYWFADVPPKKHQSIWAVGGQKVQTSPSVKYRGIFINDEQPGLTNWINSNYAPGKYGAGYNHYFYPRVFELLLRLRANYLWPAMWGSMFNVDDYENQPIADAYGIVMGTSHTEPMMRATNEWGTFGPTYGGNKQWQYDTNNASIIPFLTYGTQRAAPYVANSLFTMAMRGNGDTAIDLTQAEAIQVLENVVAKQTEILKEVFPDTNVEDIAQLWCLYKEVQGYFEAGLAVPEYITLLWADDNWGNVRRLPIGNETSRSGGAGLYYHFDYVGDPRDYKWINTIQLEKTLEQLQLAHARQADRIWIVNVGDLKPLELPISHFMDIAYNVTQWGYNSVPAWLEAWATREFSSELASDISSVVDRYGMYAARRKYELVDPTVYSIINYNEADSILAQWNTLAKDAQTIYDKLDTEFQPAFYEMVLQPVLGGQIVHKVHIGVARNEHFTEQKRNSANDVAMQVLADFKTDHTITQRYHDLLDGKWNHMLDQTHFGYNYWQQPMRNALPPLTFVQGLETSLAGDIGVGIEGNNATVSGDDKYHGLSSNTLTLPPIDPYGPATRWIDVFARGTSGCSWNVSPYEDWVHATPSSGYAGTNGSDTRVLLSVDWSRANTSVVMINITSSCANWGNYPSPKVQLPVNATSVPANFSSGFVESDRSVSIEASHFTTKTAVDGVDYMEHKNYGRTLSGVSLTPILAPTQNTTSGPALTYDLYTFTPTKKANVTLYLTPSLNYMSDARALKYAIAFDDEKPQIKQFAANTTHGDLPVGWLAAVADAVWGLSSGNSTTTTHDLTVAGPHRLRLWALEPGVIFQKIVVDLGGVRKSYLGPPESFRVGLDTIGEGRTGFA</sequence>
<proteinExistence type="predicted"/>
<evidence type="ECO:0000259" key="3">
    <source>
        <dbReference type="Pfam" id="PF17829"/>
    </source>
</evidence>
<dbReference type="PANTHER" id="PTHR37842">
    <property type="match status" value="1"/>
</dbReference>
<dbReference type="Gene3D" id="1.20.58.2150">
    <property type="match status" value="1"/>
</dbReference>
<dbReference type="EMBL" id="JBFCZG010000005">
    <property type="protein sequence ID" value="KAL3422220.1"/>
    <property type="molecule type" value="Genomic_DNA"/>
</dbReference>
<feature type="domain" description="Gylcosyl hydrolase 115 C-terminal" evidence="3">
    <location>
        <begin position="863"/>
        <end position="1042"/>
    </location>
</feature>
<dbReference type="Gene3D" id="2.60.120.1620">
    <property type="match status" value="1"/>
</dbReference>
<evidence type="ECO:0000313" key="4">
    <source>
        <dbReference type="EMBL" id="KAL3422220.1"/>
    </source>
</evidence>
<dbReference type="InterPro" id="IPR042301">
    <property type="entry name" value="GH115_sf"/>
</dbReference>
<reference evidence="4 5" key="1">
    <citation type="submission" date="2024-06" db="EMBL/GenBank/DDBJ databases">
        <title>Complete genome of Phlyctema vagabunda strain 19-DSS-EL-015.</title>
        <authorList>
            <person name="Fiorenzani C."/>
        </authorList>
    </citation>
    <scope>NUCLEOTIDE SEQUENCE [LARGE SCALE GENOMIC DNA]</scope>
    <source>
        <strain evidence="4 5">19-DSS-EL-015</strain>
    </source>
</reference>
<protein>
    <recommendedName>
        <fullName evidence="3">Gylcosyl hydrolase 115 C-terminal domain-containing protein</fullName>
    </recommendedName>
</protein>
<keyword evidence="2" id="KW-0732">Signal</keyword>
<comment type="caution">
    <text evidence="4">The sequence shown here is derived from an EMBL/GenBank/DDBJ whole genome shotgun (WGS) entry which is preliminary data.</text>
</comment>
<dbReference type="Pfam" id="PF15979">
    <property type="entry name" value="Glyco_hydro_115"/>
    <property type="match status" value="1"/>
</dbReference>
<keyword evidence="5" id="KW-1185">Reference proteome</keyword>
<evidence type="ECO:0000313" key="5">
    <source>
        <dbReference type="Proteomes" id="UP001629113"/>
    </source>
</evidence>
<feature type="signal peptide" evidence="2">
    <location>
        <begin position="1"/>
        <end position="19"/>
    </location>
</feature>
<name>A0ABR4PFX0_9HELO</name>
<accession>A0ABR4PFX0</accession>
<gene>
    <name evidence="4" type="ORF">PVAG01_06376</name>
</gene>
<organism evidence="4 5">
    <name type="scientific">Phlyctema vagabunda</name>
    <dbReference type="NCBI Taxonomy" id="108571"/>
    <lineage>
        <taxon>Eukaryota</taxon>
        <taxon>Fungi</taxon>
        <taxon>Dikarya</taxon>
        <taxon>Ascomycota</taxon>
        <taxon>Pezizomycotina</taxon>
        <taxon>Leotiomycetes</taxon>
        <taxon>Helotiales</taxon>
        <taxon>Dermateaceae</taxon>
        <taxon>Phlyctema</taxon>
    </lineage>
</organism>
<dbReference type="Gene3D" id="3.20.20.520">
    <property type="entry name" value="Glycosyl hydrolase family 115"/>
    <property type="match status" value="1"/>
</dbReference>
<dbReference type="Pfam" id="PF17829">
    <property type="entry name" value="GH115_C"/>
    <property type="match status" value="1"/>
</dbReference>
<evidence type="ECO:0000256" key="1">
    <source>
        <dbReference type="ARBA" id="ARBA00022801"/>
    </source>
</evidence>